<protein>
    <recommendedName>
        <fullName evidence="5">Transmembrane protein</fullName>
    </recommendedName>
</protein>
<feature type="transmembrane region" description="Helical" evidence="1">
    <location>
        <begin position="169"/>
        <end position="196"/>
    </location>
</feature>
<feature type="chain" id="PRO_5013034966" description="Transmembrane protein" evidence="2">
    <location>
        <begin position="19"/>
        <end position="222"/>
    </location>
</feature>
<organism evidence="3 4">
    <name type="scientific">Macrostomum lignano</name>
    <dbReference type="NCBI Taxonomy" id="282301"/>
    <lineage>
        <taxon>Eukaryota</taxon>
        <taxon>Metazoa</taxon>
        <taxon>Spiralia</taxon>
        <taxon>Lophotrochozoa</taxon>
        <taxon>Platyhelminthes</taxon>
        <taxon>Rhabditophora</taxon>
        <taxon>Macrostomorpha</taxon>
        <taxon>Macrostomida</taxon>
        <taxon>Macrostomidae</taxon>
        <taxon>Macrostomum</taxon>
    </lineage>
</organism>
<proteinExistence type="predicted"/>
<feature type="signal peptide" evidence="2">
    <location>
        <begin position="1"/>
        <end position="18"/>
    </location>
</feature>
<dbReference type="PANTHER" id="PTHR33444:SF2">
    <property type="entry name" value="MARVEL DOMAIN-CONTAINING PROTEIN"/>
    <property type="match status" value="1"/>
</dbReference>
<feature type="transmembrane region" description="Helical" evidence="1">
    <location>
        <begin position="45"/>
        <end position="67"/>
    </location>
</feature>
<dbReference type="InterPro" id="IPR040350">
    <property type="entry name" value="TMEM272"/>
</dbReference>
<name>A0A267FF09_9PLAT</name>
<keyword evidence="4" id="KW-1185">Reference proteome</keyword>
<reference evidence="3 4" key="1">
    <citation type="submission" date="2017-06" db="EMBL/GenBank/DDBJ databases">
        <title>A platform for efficient transgenesis in Macrostomum lignano, a flatworm model organism for stem cell research.</title>
        <authorList>
            <person name="Berezikov E."/>
        </authorList>
    </citation>
    <scope>NUCLEOTIDE SEQUENCE [LARGE SCALE GENOMIC DNA]</scope>
    <source>
        <strain evidence="3">DV1</strain>
        <tissue evidence="3">Whole organism</tissue>
    </source>
</reference>
<feature type="transmembrane region" description="Helical" evidence="1">
    <location>
        <begin position="88"/>
        <end position="112"/>
    </location>
</feature>
<keyword evidence="1" id="KW-1133">Transmembrane helix</keyword>
<dbReference type="EMBL" id="NIVC01001150">
    <property type="protein sequence ID" value="PAA71649.1"/>
    <property type="molecule type" value="Genomic_DNA"/>
</dbReference>
<evidence type="ECO:0000313" key="4">
    <source>
        <dbReference type="Proteomes" id="UP000215902"/>
    </source>
</evidence>
<keyword evidence="1" id="KW-0472">Membrane</keyword>
<dbReference type="AlphaFoldDB" id="A0A267FF09"/>
<keyword evidence="2" id="KW-0732">Signal</keyword>
<comment type="caution">
    <text evidence="3">The sequence shown here is derived from an EMBL/GenBank/DDBJ whole genome shotgun (WGS) entry which is preliminary data.</text>
</comment>
<keyword evidence="1" id="KW-0812">Transmembrane</keyword>
<evidence type="ECO:0000313" key="3">
    <source>
        <dbReference type="EMBL" id="PAA71649.1"/>
    </source>
</evidence>
<dbReference type="STRING" id="282301.A0A267FF09"/>
<dbReference type="PANTHER" id="PTHR33444">
    <property type="entry name" value="SI:DKEY-19B23.12-RELATED"/>
    <property type="match status" value="1"/>
</dbReference>
<evidence type="ECO:0008006" key="5">
    <source>
        <dbReference type="Google" id="ProtNLM"/>
    </source>
</evidence>
<evidence type="ECO:0000256" key="1">
    <source>
        <dbReference type="SAM" id="Phobius"/>
    </source>
</evidence>
<accession>A0A267FF09</accession>
<sequence>MAASGAVCCILAITCTIAAVDLGLSIAEIAMGYIHLQDCPVQAKIPIYLVVAGCTGLILALGNFVKAKKTKGDSQRREAAEQSTASNCANGIISLLSLFAFVWLICGTVWVFSTSPTFQQAQELSNATTSTSATTAPALVTVPEASNSISPVNTYCYEPLYKFVMATVLLRYAVMGLYLCLILCTCCACCGAMCCVKCLVDKEDGASSGERQEQAVSMVEKS</sequence>
<gene>
    <name evidence="3" type="ORF">BOX15_Mlig009118g1</name>
</gene>
<dbReference type="OrthoDB" id="6157510at2759"/>
<evidence type="ECO:0000256" key="2">
    <source>
        <dbReference type="SAM" id="SignalP"/>
    </source>
</evidence>
<dbReference type="Proteomes" id="UP000215902">
    <property type="component" value="Unassembled WGS sequence"/>
</dbReference>